<keyword evidence="1" id="KW-0812">Transmembrane</keyword>
<dbReference type="AlphaFoldDB" id="A0A9X0BBF4"/>
<dbReference type="OrthoDB" id="4487429at2759"/>
<organism evidence="2 3">
    <name type="scientific">Penicillium cosmopolitanum</name>
    <dbReference type="NCBI Taxonomy" id="1131564"/>
    <lineage>
        <taxon>Eukaryota</taxon>
        <taxon>Fungi</taxon>
        <taxon>Dikarya</taxon>
        <taxon>Ascomycota</taxon>
        <taxon>Pezizomycotina</taxon>
        <taxon>Eurotiomycetes</taxon>
        <taxon>Eurotiomycetidae</taxon>
        <taxon>Eurotiales</taxon>
        <taxon>Aspergillaceae</taxon>
        <taxon>Penicillium</taxon>
    </lineage>
</organism>
<protein>
    <submittedName>
        <fullName evidence="2">Uncharacterized protein</fullName>
    </submittedName>
</protein>
<sequence>MTDISKRPSRRAKNIATRRSHSTQFTPLLIGIFIIACLFVPFVLFPDGVLPWEKNPSARSQANKVNLSPANVSLSPRTDLQATKHNCSMPTSRYSLSTGITSCYPSSGGIWTAKLGPVELQHLQIDRFESSERHQDQAREDNFCYQLRLFGGSWYDLDEDDFWDNGKCVELYSGQFIPAVVIKREVGIQDDGIIAILDLNDHNLAPENRRALENALCMDHRAMVLGWSGAKACVNASSCPLLQDLSERPDMLQGISKQHPPEFFCGTFLFDSVA</sequence>
<reference evidence="2" key="1">
    <citation type="submission" date="2022-12" db="EMBL/GenBank/DDBJ databases">
        <authorList>
            <person name="Petersen C."/>
        </authorList>
    </citation>
    <scope>NUCLEOTIDE SEQUENCE</scope>
    <source>
        <strain evidence="2">IBT 29677</strain>
    </source>
</reference>
<accession>A0A9X0BBF4</accession>
<keyword evidence="1" id="KW-0472">Membrane</keyword>
<dbReference type="EMBL" id="JAPZBU010000005">
    <property type="protein sequence ID" value="KAJ5403499.1"/>
    <property type="molecule type" value="Genomic_DNA"/>
</dbReference>
<comment type="caution">
    <text evidence="2">The sequence shown here is derived from an EMBL/GenBank/DDBJ whole genome shotgun (WGS) entry which is preliminary data.</text>
</comment>
<dbReference type="RefSeq" id="XP_056490741.1">
    <property type="nucleotide sequence ID" value="XM_056628007.1"/>
</dbReference>
<reference evidence="2" key="2">
    <citation type="journal article" date="2023" name="IMA Fungus">
        <title>Comparative genomic study of the Penicillium genus elucidates a diverse pangenome and 15 lateral gene transfer events.</title>
        <authorList>
            <person name="Petersen C."/>
            <person name="Sorensen T."/>
            <person name="Nielsen M.R."/>
            <person name="Sondergaard T.E."/>
            <person name="Sorensen J.L."/>
            <person name="Fitzpatrick D.A."/>
            <person name="Frisvad J.C."/>
            <person name="Nielsen K.L."/>
        </authorList>
    </citation>
    <scope>NUCLEOTIDE SEQUENCE</scope>
    <source>
        <strain evidence="2">IBT 29677</strain>
    </source>
</reference>
<keyword evidence="1" id="KW-1133">Transmembrane helix</keyword>
<proteinExistence type="predicted"/>
<keyword evidence="3" id="KW-1185">Reference proteome</keyword>
<feature type="transmembrane region" description="Helical" evidence="1">
    <location>
        <begin position="25"/>
        <end position="45"/>
    </location>
</feature>
<evidence type="ECO:0000313" key="3">
    <source>
        <dbReference type="Proteomes" id="UP001147747"/>
    </source>
</evidence>
<dbReference type="GeneID" id="81366987"/>
<dbReference type="Proteomes" id="UP001147747">
    <property type="component" value="Unassembled WGS sequence"/>
</dbReference>
<gene>
    <name evidence="2" type="ORF">N7509_003370</name>
</gene>
<name>A0A9X0BBF4_9EURO</name>
<evidence type="ECO:0000313" key="2">
    <source>
        <dbReference type="EMBL" id="KAJ5403499.1"/>
    </source>
</evidence>
<evidence type="ECO:0000256" key="1">
    <source>
        <dbReference type="SAM" id="Phobius"/>
    </source>
</evidence>